<dbReference type="SMART" id="SM00293">
    <property type="entry name" value="PWWP"/>
    <property type="match status" value="1"/>
</dbReference>
<evidence type="ECO:0000256" key="4">
    <source>
        <dbReference type="ARBA" id="ARBA00023242"/>
    </source>
</evidence>
<feature type="compositionally biased region" description="Acidic residues" evidence="5">
    <location>
        <begin position="94"/>
        <end position="119"/>
    </location>
</feature>
<dbReference type="PANTHER" id="PTHR12550:SF70">
    <property type="entry name" value="JIL-1 ANCHORING AND STABILIZING PROTEIN, ISOFORM A"/>
    <property type="match status" value="1"/>
</dbReference>
<comment type="caution">
    <text evidence="7">The sequence shown here is derived from an EMBL/GenBank/DDBJ whole genome shotgun (WGS) entry which is preliminary data.</text>
</comment>
<dbReference type="Pfam" id="PF00855">
    <property type="entry name" value="PWWP"/>
    <property type="match status" value="1"/>
</dbReference>
<organism evidence="7 8">
    <name type="scientific">Orchesella dallaii</name>
    <dbReference type="NCBI Taxonomy" id="48710"/>
    <lineage>
        <taxon>Eukaryota</taxon>
        <taxon>Metazoa</taxon>
        <taxon>Ecdysozoa</taxon>
        <taxon>Arthropoda</taxon>
        <taxon>Hexapoda</taxon>
        <taxon>Collembola</taxon>
        <taxon>Entomobryomorpha</taxon>
        <taxon>Entomobryoidea</taxon>
        <taxon>Orchesellidae</taxon>
        <taxon>Orchesellinae</taxon>
        <taxon>Orchesella</taxon>
    </lineage>
</organism>
<feature type="domain" description="PWWP" evidence="6">
    <location>
        <begin position="7"/>
        <end position="60"/>
    </location>
</feature>
<feature type="region of interest" description="Disordered" evidence="5">
    <location>
        <begin position="87"/>
        <end position="427"/>
    </location>
</feature>
<evidence type="ECO:0000313" key="7">
    <source>
        <dbReference type="EMBL" id="CAL8072256.1"/>
    </source>
</evidence>
<reference evidence="7 8" key="1">
    <citation type="submission" date="2024-08" db="EMBL/GenBank/DDBJ databases">
        <authorList>
            <person name="Cucini C."/>
            <person name="Frati F."/>
        </authorList>
    </citation>
    <scope>NUCLEOTIDE SEQUENCE [LARGE SCALE GENOMIC DNA]</scope>
</reference>
<accession>A0ABP1PNU0</accession>
<feature type="compositionally biased region" description="Low complexity" evidence="5">
    <location>
        <begin position="168"/>
        <end position="181"/>
    </location>
</feature>
<proteinExistence type="inferred from homology"/>
<evidence type="ECO:0000313" key="8">
    <source>
        <dbReference type="Proteomes" id="UP001642540"/>
    </source>
</evidence>
<feature type="compositionally biased region" description="Low complexity" evidence="5">
    <location>
        <begin position="325"/>
        <end position="354"/>
    </location>
</feature>
<keyword evidence="8" id="KW-1185">Reference proteome</keyword>
<dbReference type="Gene3D" id="1.20.930.10">
    <property type="entry name" value="Conserved domain common to transcription factors TFIIS, elongin A, CRSP70"/>
    <property type="match status" value="1"/>
</dbReference>
<dbReference type="InterPro" id="IPR035441">
    <property type="entry name" value="TFIIS/LEDGF_dom_sf"/>
</dbReference>
<feature type="compositionally biased region" description="Pro residues" evidence="5">
    <location>
        <begin position="240"/>
        <end position="252"/>
    </location>
</feature>
<comment type="similarity">
    <text evidence="2">Belongs to the HDGF family.</text>
</comment>
<evidence type="ECO:0000256" key="3">
    <source>
        <dbReference type="ARBA" id="ARBA00023054"/>
    </source>
</evidence>
<dbReference type="PROSITE" id="PS50812">
    <property type="entry name" value="PWWP"/>
    <property type="match status" value="1"/>
</dbReference>
<evidence type="ECO:0000256" key="5">
    <source>
        <dbReference type="SAM" id="MobiDB-lite"/>
    </source>
</evidence>
<sequence>MATKYQSGDRVFAKIKGWPPWPAKILNRAEGKAETYLIQFYGTYDTSVVKPDCIFLYNDDTRAKYGKPKNGNRWKEAMEEIENNIAIGDGGPIMDEEEEVEAEAVEADPDTDGDGELMIDEGPSQPPVLTKEVSKPVAAKEPSSVNGKAEQPKGRRGSKASLSKRDSISSTSSTTEVTTPSANAPPATEMVSRSGRKIKPKRFADDEIASPVTAIGKAAAALSSQEEEGPPTKRAKRGPKTPPAAKTPPTPVEPKEPERPTRPRMVIGKGKGAPTKPQNSGRLSPDISSPMPKAPALKPATPAAPAAQRRSETGTTKKALPALIPAATPVTPQPAAAPVATPPTRRAPTLRQQPAKPQPEIVTDEEESLNEAPPVLAINSEEVEADDKENVKDSAASSNDSEMDSESEMEKNSEIDETSSRYSEMEGMEDTKIAFADKEGELFELRIETKQEFETEEDRIEYENTIGAVEKIKEDLEQGDADTHETLQELLDANKEDYDPEDAANRERRAIQIRLLRMEGEVIEIIGEIVSCLSEKQAECYRALELLDRLGSHDLTPLILKKHPEVVQTVGKLRNYVGNVDNWDMNDEQLIEFKESAALIRVKASEIYANFYNIFIPIEEQDQSVPFEEIFREEMKVFNEMVQDLTVDDILGLTAENVDGGFEMFETSECET</sequence>
<dbReference type="Gene3D" id="2.30.30.140">
    <property type="match status" value="1"/>
</dbReference>
<gene>
    <name evidence="7" type="ORF">ODALV1_LOCUS2082</name>
</gene>
<dbReference type="SUPFAM" id="SSF63748">
    <property type="entry name" value="Tudor/PWWP/MBT"/>
    <property type="match status" value="1"/>
</dbReference>
<evidence type="ECO:0000256" key="2">
    <source>
        <dbReference type="ARBA" id="ARBA00005309"/>
    </source>
</evidence>
<protein>
    <recommendedName>
        <fullName evidence="6">PWWP domain-containing protein</fullName>
    </recommendedName>
</protein>
<keyword evidence="4" id="KW-0539">Nucleus</keyword>
<keyword evidence="3" id="KW-0175">Coiled coil</keyword>
<dbReference type="InterPro" id="IPR021567">
    <property type="entry name" value="LEDGF_IBD"/>
</dbReference>
<dbReference type="InterPro" id="IPR000313">
    <property type="entry name" value="PWWP_dom"/>
</dbReference>
<feature type="compositionally biased region" description="Low complexity" evidence="5">
    <location>
        <begin position="290"/>
        <end position="307"/>
    </location>
</feature>
<dbReference type="EMBL" id="CAXLJM020000007">
    <property type="protein sequence ID" value="CAL8072256.1"/>
    <property type="molecule type" value="Genomic_DNA"/>
</dbReference>
<evidence type="ECO:0000259" key="6">
    <source>
        <dbReference type="PROSITE" id="PS50812"/>
    </source>
</evidence>
<name>A0ABP1PNU0_9HEXA</name>
<dbReference type="CDD" id="cd05834">
    <property type="entry name" value="PWWP_HRP"/>
    <property type="match status" value="1"/>
</dbReference>
<comment type="subcellular location">
    <subcellularLocation>
        <location evidence="1">Nucleus</location>
    </subcellularLocation>
</comment>
<dbReference type="PANTHER" id="PTHR12550">
    <property type="entry name" value="HEPATOMA-DERIVED GROWTH FACTOR-RELATED"/>
    <property type="match status" value="1"/>
</dbReference>
<dbReference type="SUPFAM" id="SSF140576">
    <property type="entry name" value="HIV integrase-binding domain"/>
    <property type="match status" value="1"/>
</dbReference>
<dbReference type="Pfam" id="PF11467">
    <property type="entry name" value="LEDGF"/>
    <property type="match status" value="1"/>
</dbReference>
<dbReference type="InterPro" id="IPR036218">
    <property type="entry name" value="HIVI-bd_sf"/>
</dbReference>
<evidence type="ECO:0000256" key="1">
    <source>
        <dbReference type="ARBA" id="ARBA00004123"/>
    </source>
</evidence>
<dbReference type="Proteomes" id="UP001642540">
    <property type="component" value="Unassembled WGS sequence"/>
</dbReference>